<dbReference type="EMBL" id="MVGT01000124">
    <property type="protein sequence ID" value="OVA20431.1"/>
    <property type="molecule type" value="Genomic_DNA"/>
</dbReference>
<dbReference type="Pfam" id="PF20431">
    <property type="entry name" value="E_motif"/>
    <property type="match status" value="1"/>
</dbReference>
<accession>A0A200RCJ8</accession>
<dbReference type="PANTHER" id="PTHR47926">
    <property type="entry name" value="PENTATRICOPEPTIDE REPEAT-CONTAINING PROTEIN"/>
    <property type="match status" value="1"/>
</dbReference>
<dbReference type="OrthoDB" id="185373at2759"/>
<dbReference type="GO" id="GO:0003723">
    <property type="term" value="F:RNA binding"/>
    <property type="evidence" value="ECO:0007669"/>
    <property type="project" value="InterPro"/>
</dbReference>
<reference evidence="3 4" key="1">
    <citation type="journal article" date="2017" name="Mol. Plant">
        <title>The Genome of Medicinal Plant Macleaya cordata Provides New Insights into Benzylisoquinoline Alkaloids Metabolism.</title>
        <authorList>
            <person name="Liu X."/>
            <person name="Liu Y."/>
            <person name="Huang P."/>
            <person name="Ma Y."/>
            <person name="Qing Z."/>
            <person name="Tang Q."/>
            <person name="Cao H."/>
            <person name="Cheng P."/>
            <person name="Zheng Y."/>
            <person name="Yuan Z."/>
            <person name="Zhou Y."/>
            <person name="Liu J."/>
            <person name="Tang Z."/>
            <person name="Zhuo Y."/>
            <person name="Zhang Y."/>
            <person name="Yu L."/>
            <person name="Huang J."/>
            <person name="Yang P."/>
            <person name="Peng Q."/>
            <person name="Zhang J."/>
            <person name="Jiang W."/>
            <person name="Zhang Z."/>
            <person name="Lin K."/>
            <person name="Ro D.K."/>
            <person name="Chen X."/>
            <person name="Xiong X."/>
            <person name="Shang Y."/>
            <person name="Huang S."/>
            <person name="Zeng J."/>
        </authorList>
    </citation>
    <scope>NUCLEOTIDE SEQUENCE [LARGE SCALE GENOMIC DNA]</scope>
    <source>
        <strain evidence="4">cv. BLH2017</strain>
        <tissue evidence="3">Root</tissue>
    </source>
</reference>
<evidence type="ECO:0000313" key="4">
    <source>
        <dbReference type="Proteomes" id="UP000195402"/>
    </source>
</evidence>
<feature type="repeat" description="PPR" evidence="2">
    <location>
        <begin position="184"/>
        <end position="218"/>
    </location>
</feature>
<organism evidence="3 4">
    <name type="scientific">Macleaya cordata</name>
    <name type="common">Five-seeded plume-poppy</name>
    <name type="synonym">Bocconia cordata</name>
    <dbReference type="NCBI Taxonomy" id="56857"/>
    <lineage>
        <taxon>Eukaryota</taxon>
        <taxon>Viridiplantae</taxon>
        <taxon>Streptophyta</taxon>
        <taxon>Embryophyta</taxon>
        <taxon>Tracheophyta</taxon>
        <taxon>Spermatophyta</taxon>
        <taxon>Magnoliopsida</taxon>
        <taxon>Ranunculales</taxon>
        <taxon>Papaveraceae</taxon>
        <taxon>Papaveroideae</taxon>
        <taxon>Macleaya</taxon>
    </lineage>
</organism>
<dbReference type="PROSITE" id="PS51375">
    <property type="entry name" value="PPR"/>
    <property type="match status" value="3"/>
</dbReference>
<protein>
    <submittedName>
        <fullName evidence="3">Pentatricopeptide repeat</fullName>
    </submittedName>
</protein>
<proteinExistence type="predicted"/>
<evidence type="ECO:0000256" key="1">
    <source>
        <dbReference type="ARBA" id="ARBA00022737"/>
    </source>
</evidence>
<dbReference type="AlphaFoldDB" id="A0A200RCJ8"/>
<evidence type="ECO:0000313" key="3">
    <source>
        <dbReference type="EMBL" id="OVA20431.1"/>
    </source>
</evidence>
<comment type="caution">
    <text evidence="3">The sequence shown here is derived from an EMBL/GenBank/DDBJ whole genome shotgun (WGS) entry which is preliminary data.</text>
</comment>
<dbReference type="FunCoup" id="A0A200RCJ8">
    <property type="interactions" value="4"/>
</dbReference>
<keyword evidence="1" id="KW-0677">Repeat</keyword>
<evidence type="ECO:0000256" key="2">
    <source>
        <dbReference type="PROSITE-ProRule" id="PRU00708"/>
    </source>
</evidence>
<dbReference type="PANTHER" id="PTHR47926:SF432">
    <property type="entry name" value="(WILD MALAYSIAN BANANA) HYPOTHETICAL PROTEIN"/>
    <property type="match status" value="1"/>
</dbReference>
<dbReference type="FunFam" id="1.25.40.10:FF:000348">
    <property type="entry name" value="Pentatricopeptide repeat-containing protein chloroplastic"/>
    <property type="match status" value="1"/>
</dbReference>
<dbReference type="InParanoid" id="A0A200RCJ8"/>
<dbReference type="Pfam" id="PF01535">
    <property type="entry name" value="PPR"/>
    <property type="match status" value="3"/>
</dbReference>
<dbReference type="OMA" id="HRSVITW"/>
<dbReference type="FunFam" id="1.25.40.10:FF:000242">
    <property type="entry name" value="Pentatricopeptide repeat-containing protein"/>
    <property type="match status" value="1"/>
</dbReference>
<dbReference type="Gene3D" id="1.25.40.10">
    <property type="entry name" value="Tetratricopeptide repeat domain"/>
    <property type="match status" value="3"/>
</dbReference>
<sequence length="545" mass="61237">MLRSMLLRLPFSSLHTSADPSSGLLSLLKQCCNFKHLNLTHGFMVPRGLDQNNLLLSKFIETCSFLGFTDYGFKVFTLKTQPDIYLYNTMIKALSQTDSAKDAIFIYNRLQTMGFRPDTYSFPFVLKSVVHLSAVEAGTQIHGQSVRTGLDSDVHVVTGLIQMYSACGFICDARKLFDSMPLRDLVSWNAMVAGYEKVGDVDSARDLFEKMPERNVISWTTVIAGYAQMNRPDEAIMIFRKMQLEDIEPDEIAMLAVLSACAHLGALELGEWIHNYIDKRGWSKIVPLTNALIDMYVKSGSIEKAVEVFEKMKHRSVITWTTMIAGLALHGLGREALEMFSRMERTRIKPNEVTFIAILSACCHVGLVDMGRWYFNNMSSQYHIKPKIEHYGCMIDLLGRAGYLQEAHELVKGMPFEANGAIWGSLLAASRIHGDVELGECALKHLIDMEPHNSGNYTLLSNIYAASGRWNEVGMVRKAMRDKGVKKMPGGSSIELNNRFHEFIAGGQSHPQSQRIYEVLYEVNGQLRMAGYISNESGGLLEYDE</sequence>
<dbReference type="InterPro" id="IPR046960">
    <property type="entry name" value="PPR_At4g14850-like_plant"/>
</dbReference>
<dbReference type="GO" id="GO:0009451">
    <property type="term" value="P:RNA modification"/>
    <property type="evidence" value="ECO:0007669"/>
    <property type="project" value="InterPro"/>
</dbReference>
<dbReference type="SUPFAM" id="SSF48452">
    <property type="entry name" value="TPR-like"/>
    <property type="match status" value="1"/>
</dbReference>
<name>A0A200RCJ8_MACCD</name>
<keyword evidence="4" id="KW-1185">Reference proteome</keyword>
<dbReference type="NCBIfam" id="TIGR00756">
    <property type="entry name" value="PPR"/>
    <property type="match status" value="5"/>
</dbReference>
<feature type="repeat" description="PPR" evidence="2">
    <location>
        <begin position="316"/>
        <end position="350"/>
    </location>
</feature>
<feature type="repeat" description="PPR" evidence="2">
    <location>
        <begin position="83"/>
        <end position="117"/>
    </location>
</feature>
<dbReference type="Pfam" id="PF13041">
    <property type="entry name" value="PPR_2"/>
    <property type="match status" value="2"/>
</dbReference>
<dbReference type="InterPro" id="IPR011990">
    <property type="entry name" value="TPR-like_helical_dom_sf"/>
</dbReference>
<dbReference type="InterPro" id="IPR002885">
    <property type="entry name" value="PPR_rpt"/>
</dbReference>
<dbReference type="InterPro" id="IPR046848">
    <property type="entry name" value="E_motif"/>
</dbReference>
<dbReference type="Proteomes" id="UP000195402">
    <property type="component" value="Unassembled WGS sequence"/>
</dbReference>
<gene>
    <name evidence="3" type="ORF">BVC80_1209g7</name>
</gene>